<organism evidence="2 3">
    <name type="scientific">Penicillium nordicum</name>
    <dbReference type="NCBI Taxonomy" id="229535"/>
    <lineage>
        <taxon>Eukaryota</taxon>
        <taxon>Fungi</taxon>
        <taxon>Dikarya</taxon>
        <taxon>Ascomycota</taxon>
        <taxon>Pezizomycotina</taxon>
        <taxon>Eurotiomycetes</taxon>
        <taxon>Eurotiomycetidae</taxon>
        <taxon>Eurotiales</taxon>
        <taxon>Aspergillaceae</taxon>
        <taxon>Penicillium</taxon>
    </lineage>
</organism>
<evidence type="ECO:0000313" key="3">
    <source>
        <dbReference type="Proteomes" id="UP000037696"/>
    </source>
</evidence>
<keyword evidence="3" id="KW-1185">Reference proteome</keyword>
<name>A0A0M8P3R9_9EURO</name>
<comment type="caution">
    <text evidence="2">The sequence shown here is derived from an EMBL/GenBank/DDBJ whole genome shotgun (WGS) entry which is preliminary data.</text>
</comment>
<dbReference type="Proteomes" id="UP000037696">
    <property type="component" value="Unassembled WGS sequence"/>
</dbReference>
<feature type="compositionally biased region" description="Basic and acidic residues" evidence="1">
    <location>
        <begin position="96"/>
        <end position="109"/>
    </location>
</feature>
<evidence type="ECO:0000256" key="1">
    <source>
        <dbReference type="SAM" id="MobiDB-lite"/>
    </source>
</evidence>
<reference evidence="2 3" key="1">
    <citation type="submission" date="2015-08" db="EMBL/GenBank/DDBJ databases">
        <title>Genome sequencing of Penicillium nordicum.</title>
        <authorList>
            <person name="Nguyen H.D."/>
            <person name="Seifert K.A."/>
        </authorList>
    </citation>
    <scope>NUCLEOTIDE SEQUENCE [LARGE SCALE GENOMIC DNA]</scope>
    <source>
        <strain evidence="2 3">DAOMC 185683</strain>
    </source>
</reference>
<dbReference type="AlphaFoldDB" id="A0A0M8P3R9"/>
<gene>
    <name evidence="2" type="ORF">ACN38_g4256</name>
</gene>
<evidence type="ECO:0000313" key="2">
    <source>
        <dbReference type="EMBL" id="KOS44836.1"/>
    </source>
</evidence>
<feature type="compositionally biased region" description="Basic and acidic residues" evidence="1">
    <location>
        <begin position="60"/>
        <end position="75"/>
    </location>
</feature>
<dbReference type="OrthoDB" id="4062651at2759"/>
<sequence length="109" mass="12749">MAAERRMGRATDLRLIRYKETLSGKVNPRYLNKNQFWASDRSRYSRSLAQQKKKKKKKNEHAQKSKVRENGKENRTFMPRGTGMGMADPSNQMQMNKDEKKKSEASQPL</sequence>
<feature type="region of interest" description="Disordered" evidence="1">
    <location>
        <begin position="33"/>
        <end position="109"/>
    </location>
</feature>
<accession>A0A0M8P3R9</accession>
<dbReference type="EMBL" id="LHQQ01000054">
    <property type="protein sequence ID" value="KOS44836.1"/>
    <property type="molecule type" value="Genomic_DNA"/>
</dbReference>
<protein>
    <submittedName>
        <fullName evidence="2">Uncharacterized protein</fullName>
    </submittedName>
</protein>
<proteinExistence type="predicted"/>